<comment type="similarity">
    <text evidence="1 15">Belongs to the thymidine kinase family.</text>
</comment>
<dbReference type="PANTHER" id="PTHR11441:SF0">
    <property type="entry name" value="THYMIDINE KINASE, CYTOSOLIC"/>
    <property type="match status" value="1"/>
</dbReference>
<evidence type="ECO:0000256" key="14">
    <source>
        <dbReference type="RuleBase" id="RU000544"/>
    </source>
</evidence>
<dbReference type="Gene3D" id="3.30.60.20">
    <property type="match status" value="1"/>
</dbReference>
<dbReference type="GO" id="GO:0004797">
    <property type="term" value="F:thymidine kinase activity"/>
    <property type="evidence" value="ECO:0007669"/>
    <property type="project" value="UniProtKB-EC"/>
</dbReference>
<keyword evidence="6" id="KW-0479">Metal-binding</keyword>
<dbReference type="InterPro" id="IPR027417">
    <property type="entry name" value="P-loop_NTPase"/>
</dbReference>
<keyword evidence="7 14" id="KW-0547">Nucleotide-binding</keyword>
<feature type="binding site" evidence="13">
    <location>
        <position position="170"/>
    </location>
    <ligand>
        <name>substrate</name>
    </ligand>
</feature>
<dbReference type="PROSITE" id="PS00603">
    <property type="entry name" value="TK_CELLULAR_TYPE"/>
    <property type="match status" value="1"/>
</dbReference>
<dbReference type="SUPFAM" id="SSF57716">
    <property type="entry name" value="Glucocorticoid receptor-like (DNA-binding domain)"/>
    <property type="match status" value="1"/>
</dbReference>
<evidence type="ECO:0000256" key="13">
    <source>
        <dbReference type="PIRSR" id="PIRSR035805-2"/>
    </source>
</evidence>
<evidence type="ECO:0000256" key="15">
    <source>
        <dbReference type="RuleBase" id="RU004165"/>
    </source>
</evidence>
<comment type="catalytic activity">
    <reaction evidence="11 14">
        <text>thymidine + ATP = dTMP + ADP + H(+)</text>
        <dbReference type="Rhea" id="RHEA:19129"/>
        <dbReference type="ChEBI" id="CHEBI:15378"/>
        <dbReference type="ChEBI" id="CHEBI:17748"/>
        <dbReference type="ChEBI" id="CHEBI:30616"/>
        <dbReference type="ChEBI" id="CHEBI:63528"/>
        <dbReference type="ChEBI" id="CHEBI:456216"/>
        <dbReference type="EC" id="2.7.1.21"/>
    </reaction>
</comment>
<organism evidence="16">
    <name type="scientific">Apapanepox virus</name>
    <dbReference type="NCBI Taxonomy" id="3049969"/>
    <lineage>
        <taxon>Viruses</taxon>
        <taxon>Varidnaviria</taxon>
        <taxon>Bamfordvirae</taxon>
        <taxon>Nucleocytoviricota</taxon>
        <taxon>Pokkesviricetes</taxon>
        <taxon>Chitovirales</taxon>
        <taxon>Poxviridae</taxon>
        <taxon>Chordopoxvirinae</taxon>
        <taxon>Avipoxvirus</taxon>
    </lineage>
</organism>
<keyword evidence="8 14" id="KW-0418">Kinase</keyword>
<dbReference type="GO" id="GO:0071897">
    <property type="term" value="P:DNA biosynthetic process"/>
    <property type="evidence" value="ECO:0007669"/>
    <property type="project" value="UniProtKB-KW"/>
</dbReference>
<evidence type="ECO:0000256" key="7">
    <source>
        <dbReference type="ARBA" id="ARBA00022741"/>
    </source>
</evidence>
<dbReference type="PIRSF" id="PIRSF035805">
    <property type="entry name" value="TK_cell"/>
    <property type="match status" value="1"/>
</dbReference>
<evidence type="ECO:0000256" key="8">
    <source>
        <dbReference type="ARBA" id="ARBA00022777"/>
    </source>
</evidence>
<dbReference type="Gene3D" id="3.40.50.300">
    <property type="entry name" value="P-loop containing nucleotide triphosphate hydrolases"/>
    <property type="match status" value="1"/>
</dbReference>
<keyword evidence="4 14" id="KW-0237">DNA synthesis</keyword>
<dbReference type="InterPro" id="IPR020633">
    <property type="entry name" value="Thymidine_kinase_CS"/>
</dbReference>
<evidence type="ECO:0000256" key="10">
    <source>
        <dbReference type="ARBA" id="ARBA00022840"/>
    </source>
</evidence>
<dbReference type="GO" id="GO:0042802">
    <property type="term" value="F:identical protein binding"/>
    <property type="evidence" value="ECO:0007669"/>
    <property type="project" value="UniProtKB-ARBA"/>
</dbReference>
<keyword evidence="10 14" id="KW-0067">ATP-binding</keyword>
<evidence type="ECO:0000256" key="3">
    <source>
        <dbReference type="ARBA" id="ARBA00020079"/>
    </source>
</evidence>
<dbReference type="GO" id="GO:0046104">
    <property type="term" value="P:thymidine metabolic process"/>
    <property type="evidence" value="ECO:0007669"/>
    <property type="project" value="TreeGrafter"/>
</dbReference>
<feature type="active site" description="Proton acceptor" evidence="12">
    <location>
        <position position="87"/>
    </location>
</feature>
<evidence type="ECO:0000256" key="2">
    <source>
        <dbReference type="ARBA" id="ARBA00012118"/>
    </source>
</evidence>
<evidence type="ECO:0000256" key="12">
    <source>
        <dbReference type="PIRSR" id="PIRSR035805-1"/>
    </source>
</evidence>
<dbReference type="SUPFAM" id="SSF52540">
    <property type="entry name" value="P-loop containing nucleoside triphosphate hydrolases"/>
    <property type="match status" value="1"/>
</dbReference>
<evidence type="ECO:0000313" key="16">
    <source>
        <dbReference type="EMBL" id="WHV01552.1"/>
    </source>
</evidence>
<accession>A0AAT9UPM1</accession>
<gene>
    <name evidence="16" type="ORF">APAPVX9-106</name>
</gene>
<dbReference type="GO" id="GO:0046872">
    <property type="term" value="F:metal ion binding"/>
    <property type="evidence" value="ECO:0007669"/>
    <property type="project" value="UniProtKB-KW"/>
</dbReference>
<evidence type="ECO:0000256" key="11">
    <source>
        <dbReference type="ARBA" id="ARBA00048254"/>
    </source>
</evidence>
<evidence type="ECO:0000256" key="1">
    <source>
        <dbReference type="ARBA" id="ARBA00007587"/>
    </source>
</evidence>
<name>A0AAT9UPM1_9POXV</name>
<dbReference type="Pfam" id="PF00265">
    <property type="entry name" value="TK"/>
    <property type="match status" value="1"/>
</dbReference>
<keyword evidence="5 14" id="KW-0808">Transferase</keyword>
<dbReference type="InterPro" id="IPR001267">
    <property type="entry name" value="Thymidine_kinase"/>
</dbReference>
<protein>
    <recommendedName>
        <fullName evidence="3 14">Thymidine kinase</fullName>
        <ecNumber evidence="2 14">2.7.1.21</ecNumber>
    </recommendedName>
</protein>
<evidence type="ECO:0000256" key="5">
    <source>
        <dbReference type="ARBA" id="ARBA00022679"/>
    </source>
</evidence>
<dbReference type="GO" id="GO:0005524">
    <property type="term" value="F:ATP binding"/>
    <property type="evidence" value="ECO:0007669"/>
    <property type="project" value="UniProtKB-KW"/>
</dbReference>
<dbReference type="PANTHER" id="PTHR11441">
    <property type="entry name" value="THYMIDINE KINASE"/>
    <property type="match status" value="1"/>
</dbReference>
<reference evidence="16" key="1">
    <citation type="submission" date="2023-04" db="EMBL/GenBank/DDBJ databases">
        <title>Genomic characterization of avipoxvirus isolates from Apapne (Himatione sanguinea).</title>
        <authorList>
            <person name="Butt S.L."/>
            <person name="Do Nascimento G.M."/>
        </authorList>
    </citation>
    <scope>NUCLEOTIDE SEQUENCE</scope>
    <source>
        <strain evidence="16">APAPVX9</strain>
    </source>
</reference>
<keyword evidence="9" id="KW-0862">Zinc</keyword>
<dbReference type="EC" id="2.7.1.21" evidence="2 14"/>
<evidence type="ECO:0000256" key="4">
    <source>
        <dbReference type="ARBA" id="ARBA00022634"/>
    </source>
</evidence>
<proteinExistence type="inferred from homology"/>
<dbReference type="FunFam" id="3.40.50.300:FF:001270">
    <property type="entry name" value="Thymidine kinase"/>
    <property type="match status" value="1"/>
</dbReference>
<dbReference type="EMBL" id="OQ865377">
    <property type="protein sequence ID" value="WHV01552.1"/>
    <property type="molecule type" value="Genomic_DNA"/>
</dbReference>
<evidence type="ECO:0000256" key="6">
    <source>
        <dbReference type="ARBA" id="ARBA00022723"/>
    </source>
</evidence>
<sequence length="180" mass="20139">MATGEIRLITGPMFSGKTSELIRLIKRFTISGRNCIIIKHCCDNRYIDKDLESVCTHDKITMKALSCDKLLPLMPKMDGFEVIGVDEGQFFEDIVEFSEIMANKGKIVIIAALNGDFKRELFGNIFKLLSLSESVTSLTAICAVCKNEASFSKRTTDDKDIKVIGGKEIYTAVCRKCFFL</sequence>
<evidence type="ECO:0000256" key="9">
    <source>
        <dbReference type="ARBA" id="ARBA00022833"/>
    </source>
</evidence>